<dbReference type="SUPFAM" id="SSF46689">
    <property type="entry name" value="Homeodomain-like"/>
    <property type="match status" value="1"/>
</dbReference>
<evidence type="ECO:0000256" key="2">
    <source>
        <dbReference type="ARBA" id="ARBA00023125"/>
    </source>
</evidence>
<feature type="DNA-binding region" description="H-T-H motif" evidence="4">
    <location>
        <begin position="34"/>
        <end position="53"/>
    </location>
</feature>
<dbReference type="RefSeq" id="WP_167522681.1">
    <property type="nucleotide sequence ID" value="NZ_BSPF01000110.1"/>
</dbReference>
<keyword evidence="3" id="KW-0804">Transcription</keyword>
<protein>
    <submittedName>
        <fullName evidence="6">TetR family transcriptional regulator</fullName>
    </submittedName>
</protein>
<name>A0A562P066_9HYPH</name>
<comment type="caution">
    <text evidence="6">The sequence shown here is derived from an EMBL/GenBank/DDBJ whole genome shotgun (WGS) entry which is preliminary data.</text>
</comment>
<dbReference type="EMBL" id="VLKT01000013">
    <property type="protein sequence ID" value="TWI37640.1"/>
    <property type="molecule type" value="Genomic_DNA"/>
</dbReference>
<dbReference type="InterPro" id="IPR001647">
    <property type="entry name" value="HTH_TetR"/>
</dbReference>
<dbReference type="PANTHER" id="PTHR30055">
    <property type="entry name" value="HTH-TYPE TRANSCRIPTIONAL REGULATOR RUTR"/>
    <property type="match status" value="1"/>
</dbReference>
<accession>A0A562P066</accession>
<gene>
    <name evidence="6" type="ORF">IQ26_02523</name>
</gene>
<proteinExistence type="predicted"/>
<dbReference type="InterPro" id="IPR009057">
    <property type="entry name" value="Homeodomain-like_sf"/>
</dbReference>
<evidence type="ECO:0000313" key="7">
    <source>
        <dbReference type="Proteomes" id="UP000317122"/>
    </source>
</evidence>
<dbReference type="InterPro" id="IPR050109">
    <property type="entry name" value="HTH-type_TetR-like_transc_reg"/>
</dbReference>
<reference evidence="6 7" key="1">
    <citation type="journal article" date="2015" name="Stand. Genomic Sci.">
        <title>Genomic Encyclopedia of Bacterial and Archaeal Type Strains, Phase III: the genomes of soil and plant-associated and newly described type strains.</title>
        <authorList>
            <person name="Whitman W.B."/>
            <person name="Woyke T."/>
            <person name="Klenk H.P."/>
            <person name="Zhou Y."/>
            <person name="Lilburn T.G."/>
            <person name="Beck B.J."/>
            <person name="De Vos P."/>
            <person name="Vandamme P."/>
            <person name="Eisen J.A."/>
            <person name="Garrity G."/>
            <person name="Hugenholtz P."/>
            <person name="Kyrpides N.C."/>
        </authorList>
    </citation>
    <scope>NUCLEOTIDE SEQUENCE [LARGE SCALE GENOMIC DNA]</scope>
    <source>
        <strain evidence="6 7">CGMCC 1.2546</strain>
    </source>
</reference>
<feature type="domain" description="HTH tetR-type" evidence="5">
    <location>
        <begin position="11"/>
        <end position="71"/>
    </location>
</feature>
<evidence type="ECO:0000256" key="4">
    <source>
        <dbReference type="PROSITE-ProRule" id="PRU00335"/>
    </source>
</evidence>
<keyword evidence="7" id="KW-1185">Reference proteome</keyword>
<dbReference type="Gene3D" id="1.10.357.10">
    <property type="entry name" value="Tetracycline Repressor, domain 2"/>
    <property type="match status" value="1"/>
</dbReference>
<dbReference type="Proteomes" id="UP000317122">
    <property type="component" value="Unassembled WGS sequence"/>
</dbReference>
<evidence type="ECO:0000259" key="5">
    <source>
        <dbReference type="PROSITE" id="PS50977"/>
    </source>
</evidence>
<evidence type="ECO:0000313" key="6">
    <source>
        <dbReference type="EMBL" id="TWI37640.1"/>
    </source>
</evidence>
<dbReference type="PROSITE" id="PS50977">
    <property type="entry name" value="HTH_TETR_2"/>
    <property type="match status" value="1"/>
</dbReference>
<organism evidence="6 7">
    <name type="scientific">Mesorhizobium tianshanense</name>
    <dbReference type="NCBI Taxonomy" id="39844"/>
    <lineage>
        <taxon>Bacteria</taxon>
        <taxon>Pseudomonadati</taxon>
        <taxon>Pseudomonadota</taxon>
        <taxon>Alphaproteobacteria</taxon>
        <taxon>Hyphomicrobiales</taxon>
        <taxon>Phyllobacteriaceae</taxon>
        <taxon>Mesorhizobium</taxon>
    </lineage>
</organism>
<dbReference type="GO" id="GO:0003700">
    <property type="term" value="F:DNA-binding transcription factor activity"/>
    <property type="evidence" value="ECO:0007669"/>
    <property type="project" value="TreeGrafter"/>
</dbReference>
<evidence type="ECO:0000256" key="1">
    <source>
        <dbReference type="ARBA" id="ARBA00023015"/>
    </source>
</evidence>
<dbReference type="GO" id="GO:0000976">
    <property type="term" value="F:transcription cis-regulatory region binding"/>
    <property type="evidence" value="ECO:0007669"/>
    <property type="project" value="TreeGrafter"/>
</dbReference>
<dbReference type="Pfam" id="PF00440">
    <property type="entry name" value="TetR_N"/>
    <property type="match status" value="1"/>
</dbReference>
<keyword evidence="1" id="KW-0805">Transcription regulation</keyword>
<dbReference type="AlphaFoldDB" id="A0A562P066"/>
<evidence type="ECO:0000256" key="3">
    <source>
        <dbReference type="ARBA" id="ARBA00023163"/>
    </source>
</evidence>
<dbReference type="PANTHER" id="PTHR30055:SF234">
    <property type="entry name" value="HTH-TYPE TRANSCRIPTIONAL REGULATOR BETI"/>
    <property type="match status" value="1"/>
</dbReference>
<sequence length="206" mass="23109">MARLTREQSQALTREKLLLSASEVVARDGYSGATIERIAEEAGYSKGAFYSNFENKEDIFLQLLERHAGGDVVELTGLLDGYDDPKEIIDAMCDWANQRAKDKRWGTLAIDLLRIARRDNTLEERHLRLFKDQWEGLGKLLSGKLFPHGGADIEPLYVGGVVLELIYGGLSSFMKDDSPGEMVRATLTSMHQAHLYRHMKQPAARG</sequence>
<keyword evidence="2 4" id="KW-0238">DNA-binding</keyword>
<dbReference type="PRINTS" id="PR00455">
    <property type="entry name" value="HTHTETR"/>
</dbReference>